<dbReference type="PANTHER" id="PTHR16453:SF9">
    <property type="entry name" value="GATOR COMPLEX PROTEIN MIOS"/>
    <property type="match status" value="1"/>
</dbReference>
<dbReference type="Gene3D" id="2.130.10.10">
    <property type="entry name" value="YVTN repeat-like/Quinoprotein amine dehydrogenase"/>
    <property type="match status" value="1"/>
</dbReference>
<reference evidence="3" key="1">
    <citation type="journal article" date="2020" name="Fungal Divers.">
        <title>Resolving the Mortierellaceae phylogeny through synthesis of multi-gene phylogenetics and phylogenomics.</title>
        <authorList>
            <person name="Vandepol N."/>
            <person name="Liber J."/>
            <person name="Desiro A."/>
            <person name="Na H."/>
            <person name="Kennedy M."/>
            <person name="Barry K."/>
            <person name="Grigoriev I.V."/>
            <person name="Miller A.N."/>
            <person name="O'Donnell K."/>
            <person name="Stajich J.E."/>
            <person name="Bonito G."/>
        </authorList>
    </citation>
    <scope>NUCLEOTIDE SEQUENCE</scope>
    <source>
        <strain evidence="3">MES-2147</strain>
    </source>
</reference>
<feature type="region of interest" description="Disordered" evidence="1">
    <location>
        <begin position="160"/>
        <end position="196"/>
    </location>
</feature>
<dbReference type="SMART" id="SM00320">
    <property type="entry name" value="WD40"/>
    <property type="match status" value="3"/>
</dbReference>
<dbReference type="SUPFAM" id="SSF50978">
    <property type="entry name" value="WD40 repeat-like"/>
    <property type="match status" value="1"/>
</dbReference>
<dbReference type="Pfam" id="PF21719">
    <property type="entry name" value="MIOS_a-sol"/>
    <property type="match status" value="1"/>
</dbReference>
<feature type="compositionally biased region" description="Low complexity" evidence="1">
    <location>
        <begin position="331"/>
        <end position="340"/>
    </location>
</feature>
<sequence length="731" mass="78146">MNPLSLPEGTNTARALNASSFDNSADKPLCQYGSSEVISSCAWFTHEPKVLAAGMGMKYIRVYDTREDPNSPSSLVISTKAVHGLCMDPFHDDRMASCTDDGNISIWDIRKASQPILSFDTGPQKAPLIRIQFNPKRSGLIASLTKEASCMKVWDIQEGTIHPGKTPRSMDSSHHLESSMQQGPGSTSGLLSRSHDREGLHTVREFESDESEIGVPILWKSRRTKPSSKSLQSFAWIPTFVSNSTSGLISINKESLIETTILKQTSQVAWEPKGALVVSDGNAITCFPSQRSLEATAPEPAPQLPFSEIRKRGSKVLNLQLPASRKVNGDSGNNETSSTSNPPPSISIMLPSGLAGPTGAEPSKANGVANAAANPSRRPSMTVVVNNGLTSATEVDTGLEKDISVTMRECAIKGYSMDAEANIKLVEPGTLRDFWAWMVRAEKIAQKDGARIGKFDFSYQGVLPVVLGSGVSRRPTPSGTPRAMSPLPRAPSDLSTQLSKQADEIPIVHSLKLAQRKLALKLCGSELLRSDLKKTVERLESEGSFEVAAGWAFFHGELDLAIEVLSRGDDKLKLMSIVVTGFSRNPGNLTGPVYNMTGNNEKPSNSTWRAQCRIHSHAQSNPYIRAIFSYIASGDWRDVLDEKSLSLADRVGVALRFLNDDESIARNLLIPGVRGRDGRRLMVPGGSGPGSGVSHGLAMHGHDKQVSMGAGMGQGAGVAGPGGGGGGAGGA</sequence>
<comment type="caution">
    <text evidence="3">The sequence shown here is derived from an EMBL/GenBank/DDBJ whole genome shotgun (WGS) entry which is preliminary data.</text>
</comment>
<dbReference type="AlphaFoldDB" id="A0A9P6M7X7"/>
<dbReference type="Pfam" id="PF21720">
    <property type="entry name" value="MIOS_WD40"/>
    <property type="match status" value="1"/>
</dbReference>
<dbReference type="PANTHER" id="PTHR16453">
    <property type="entry name" value="WD40 DOMAIN-CONTAINING PROTEIN MIO FAMILY MEMBER"/>
    <property type="match status" value="1"/>
</dbReference>
<dbReference type="InterPro" id="IPR037593">
    <property type="entry name" value="MIOS/Sea4"/>
</dbReference>
<accession>A0A9P6M7X7</accession>
<name>A0A9P6M7X7_9FUNG</name>
<dbReference type="InterPro" id="IPR015943">
    <property type="entry name" value="WD40/YVTN_repeat-like_dom_sf"/>
</dbReference>
<evidence type="ECO:0000256" key="1">
    <source>
        <dbReference type="SAM" id="MobiDB-lite"/>
    </source>
</evidence>
<feature type="region of interest" description="Disordered" evidence="1">
    <location>
        <begin position="319"/>
        <end position="377"/>
    </location>
</feature>
<feature type="region of interest" description="Disordered" evidence="1">
    <location>
        <begin position="470"/>
        <end position="494"/>
    </location>
</feature>
<feature type="region of interest" description="Disordered" evidence="1">
    <location>
        <begin position="710"/>
        <end position="731"/>
    </location>
</feature>
<evidence type="ECO:0000313" key="3">
    <source>
        <dbReference type="EMBL" id="KAF9979599.1"/>
    </source>
</evidence>
<organism evidence="3 4">
    <name type="scientific">Modicella reniformis</name>
    <dbReference type="NCBI Taxonomy" id="1440133"/>
    <lineage>
        <taxon>Eukaryota</taxon>
        <taxon>Fungi</taxon>
        <taxon>Fungi incertae sedis</taxon>
        <taxon>Mucoromycota</taxon>
        <taxon>Mortierellomycotina</taxon>
        <taxon>Mortierellomycetes</taxon>
        <taxon>Mortierellales</taxon>
        <taxon>Mortierellaceae</taxon>
        <taxon>Modicella</taxon>
    </lineage>
</organism>
<dbReference type="GO" id="GO:1904263">
    <property type="term" value="P:positive regulation of TORC1 signaling"/>
    <property type="evidence" value="ECO:0007669"/>
    <property type="project" value="TreeGrafter"/>
</dbReference>
<dbReference type="EMBL" id="JAAAHW010004016">
    <property type="protein sequence ID" value="KAF9979599.1"/>
    <property type="molecule type" value="Genomic_DNA"/>
</dbReference>
<evidence type="ECO:0000259" key="2">
    <source>
        <dbReference type="Pfam" id="PF21719"/>
    </source>
</evidence>
<proteinExistence type="predicted"/>
<feature type="compositionally biased region" description="Polar residues" evidence="1">
    <location>
        <begin position="178"/>
        <end position="191"/>
    </location>
</feature>
<feature type="non-terminal residue" evidence="3">
    <location>
        <position position="1"/>
    </location>
</feature>
<evidence type="ECO:0000313" key="4">
    <source>
        <dbReference type="Proteomes" id="UP000749646"/>
    </source>
</evidence>
<feature type="domain" description="MIOS-like alpha-solenoid" evidence="2">
    <location>
        <begin position="407"/>
        <end position="657"/>
    </location>
</feature>
<keyword evidence="4" id="KW-1185">Reference proteome</keyword>
<dbReference type="Proteomes" id="UP000749646">
    <property type="component" value="Unassembled WGS sequence"/>
</dbReference>
<dbReference type="OrthoDB" id="341486at2759"/>
<dbReference type="InterPro" id="IPR049092">
    <property type="entry name" value="MIOS_a-sol"/>
</dbReference>
<dbReference type="InterPro" id="IPR001680">
    <property type="entry name" value="WD40_rpt"/>
</dbReference>
<dbReference type="GO" id="GO:0005737">
    <property type="term" value="C:cytoplasm"/>
    <property type="evidence" value="ECO:0007669"/>
    <property type="project" value="TreeGrafter"/>
</dbReference>
<dbReference type="InterPro" id="IPR036322">
    <property type="entry name" value="WD40_repeat_dom_sf"/>
</dbReference>
<protein>
    <recommendedName>
        <fullName evidence="2">MIOS-like alpha-solenoid domain-containing protein</fullName>
    </recommendedName>
</protein>
<gene>
    <name evidence="3" type="ORF">BGZ65_006300</name>
</gene>